<dbReference type="EMBL" id="MLIK01000004">
    <property type="protein sequence ID" value="OHU31192.1"/>
    <property type="molecule type" value="Genomic_DNA"/>
</dbReference>
<evidence type="ECO:0000313" key="2">
    <source>
        <dbReference type="Proteomes" id="UP000179616"/>
    </source>
</evidence>
<dbReference type="AlphaFoldDB" id="A0A1S1LE07"/>
<dbReference type="Proteomes" id="UP000179616">
    <property type="component" value="Unassembled WGS sequence"/>
</dbReference>
<sequence length="79" mass="9164">MFRTGHAPVTNYSNNGMPNFFVILQILKRFFDLGCGTSISIPRSLYHCLRLMIRPKRRIVRKTEISTKHIDALLTLTSR</sequence>
<name>A0A1S1LE07_9MYCO</name>
<reference evidence="1 2" key="1">
    <citation type="submission" date="2016-10" db="EMBL/GenBank/DDBJ databases">
        <title>Evaluation of Human, Veterinary and Environmental Mycobacterium chelonae Isolates by Core Genome Phylogenomic Analysis, Targeted Gene Comparison, and Anti-microbial Susceptibility Patterns: A Tale of Mistaken Identities.</title>
        <authorList>
            <person name="Fogelson S.B."/>
            <person name="Camus A.C."/>
            <person name="Lorenz W."/>
            <person name="Vasireddy R."/>
            <person name="Vasireddy S."/>
            <person name="Smith T."/>
            <person name="Brown-Elliott B.A."/>
            <person name="Wallace R.J.Jr."/>
            <person name="Hasan N.A."/>
            <person name="Reischl U."/>
            <person name="Sanchez S."/>
        </authorList>
    </citation>
    <scope>NUCLEOTIDE SEQUENCE [LARGE SCALE GENOMIC DNA]</scope>
    <source>
        <strain evidence="1 2">1559</strain>
    </source>
</reference>
<evidence type="ECO:0000313" key="1">
    <source>
        <dbReference type="EMBL" id="OHU31192.1"/>
    </source>
</evidence>
<accession>A0A1S1LE07</accession>
<gene>
    <name evidence="1" type="ORF">BKG76_05835</name>
</gene>
<comment type="caution">
    <text evidence="1">The sequence shown here is derived from an EMBL/GenBank/DDBJ whole genome shotgun (WGS) entry which is preliminary data.</text>
</comment>
<organism evidence="1 2">
    <name type="scientific">Mycobacteroides franklinii</name>
    <dbReference type="NCBI Taxonomy" id="948102"/>
    <lineage>
        <taxon>Bacteria</taxon>
        <taxon>Bacillati</taxon>
        <taxon>Actinomycetota</taxon>
        <taxon>Actinomycetes</taxon>
        <taxon>Mycobacteriales</taxon>
        <taxon>Mycobacteriaceae</taxon>
        <taxon>Mycobacteroides</taxon>
    </lineage>
</organism>
<proteinExistence type="predicted"/>
<protein>
    <submittedName>
        <fullName evidence="1">Uncharacterized protein</fullName>
    </submittedName>
</protein>